<accession>A0ABW5Y9A5</accession>
<dbReference type="SUPFAM" id="SSF55729">
    <property type="entry name" value="Acyl-CoA N-acyltransferases (Nat)"/>
    <property type="match status" value="1"/>
</dbReference>
<dbReference type="RefSeq" id="WP_377182950.1">
    <property type="nucleotide sequence ID" value="NZ_JBHUPD010000001.1"/>
</dbReference>
<keyword evidence="1 4" id="KW-0808">Transferase</keyword>
<proteinExistence type="predicted"/>
<dbReference type="Proteomes" id="UP001597557">
    <property type="component" value="Unassembled WGS sequence"/>
</dbReference>
<dbReference type="Pfam" id="PF00583">
    <property type="entry name" value="Acetyltransf_1"/>
    <property type="match status" value="1"/>
</dbReference>
<evidence type="ECO:0000256" key="2">
    <source>
        <dbReference type="ARBA" id="ARBA00023315"/>
    </source>
</evidence>
<keyword evidence="5" id="KW-1185">Reference proteome</keyword>
<feature type="domain" description="N-acetyltransferase" evidence="3">
    <location>
        <begin position="10"/>
        <end position="162"/>
    </location>
</feature>
<dbReference type="InterPro" id="IPR051016">
    <property type="entry name" value="Diverse_Substrate_AcTransf"/>
</dbReference>
<dbReference type="EC" id="2.3.-.-" evidence="4"/>
<dbReference type="InterPro" id="IPR000182">
    <property type="entry name" value="GNAT_dom"/>
</dbReference>
<protein>
    <submittedName>
        <fullName evidence="4">GNAT family N-acetyltransferase</fullName>
        <ecNumber evidence="4">2.3.-.-</ecNumber>
    </submittedName>
</protein>
<dbReference type="PANTHER" id="PTHR10545:SF29">
    <property type="entry name" value="GH14572P-RELATED"/>
    <property type="match status" value="1"/>
</dbReference>
<evidence type="ECO:0000313" key="5">
    <source>
        <dbReference type="Proteomes" id="UP001597557"/>
    </source>
</evidence>
<evidence type="ECO:0000259" key="3">
    <source>
        <dbReference type="PROSITE" id="PS51186"/>
    </source>
</evidence>
<dbReference type="PROSITE" id="PS51186">
    <property type="entry name" value="GNAT"/>
    <property type="match status" value="1"/>
</dbReference>
<gene>
    <name evidence="4" type="ORF">ACFS5N_05240</name>
</gene>
<keyword evidence="2 4" id="KW-0012">Acyltransferase</keyword>
<dbReference type="PANTHER" id="PTHR10545">
    <property type="entry name" value="DIAMINE N-ACETYLTRANSFERASE"/>
    <property type="match status" value="1"/>
</dbReference>
<sequence length="162" mass="18616">MTNDSMTNNIHLRIAEKQDCVRLLELVNELALYERAPQEVTVTIEEFEDAGFGERPVWKAYVAEVDGLIVGFALYYIRFSTWKGCRMYLEDFIVTAPMRGRGIGKLLFDQLILEAKEMGFAGMVWQVLDWNEPALNFYARYNAALDAGWLNASLSKEQLLTY</sequence>
<evidence type="ECO:0000313" key="4">
    <source>
        <dbReference type="EMBL" id="MFD2871860.1"/>
    </source>
</evidence>
<dbReference type="GO" id="GO:0016746">
    <property type="term" value="F:acyltransferase activity"/>
    <property type="evidence" value="ECO:0007669"/>
    <property type="project" value="UniProtKB-KW"/>
</dbReference>
<dbReference type="CDD" id="cd04301">
    <property type="entry name" value="NAT_SF"/>
    <property type="match status" value="1"/>
</dbReference>
<evidence type="ECO:0000256" key="1">
    <source>
        <dbReference type="ARBA" id="ARBA00022679"/>
    </source>
</evidence>
<reference evidence="5" key="1">
    <citation type="journal article" date="2019" name="Int. J. Syst. Evol. Microbiol.">
        <title>The Global Catalogue of Microorganisms (GCM) 10K type strain sequencing project: providing services to taxonomists for standard genome sequencing and annotation.</title>
        <authorList>
            <consortium name="The Broad Institute Genomics Platform"/>
            <consortium name="The Broad Institute Genome Sequencing Center for Infectious Disease"/>
            <person name="Wu L."/>
            <person name="Ma J."/>
        </authorList>
    </citation>
    <scope>NUCLEOTIDE SEQUENCE [LARGE SCALE GENOMIC DNA]</scope>
    <source>
        <strain evidence="5">KCTC 22437</strain>
    </source>
</reference>
<dbReference type="EMBL" id="JBHUPD010000001">
    <property type="protein sequence ID" value="MFD2871860.1"/>
    <property type="molecule type" value="Genomic_DNA"/>
</dbReference>
<dbReference type="InterPro" id="IPR016181">
    <property type="entry name" value="Acyl_CoA_acyltransferase"/>
</dbReference>
<dbReference type="Gene3D" id="3.40.630.30">
    <property type="match status" value="1"/>
</dbReference>
<comment type="caution">
    <text evidence="4">The sequence shown here is derived from an EMBL/GenBank/DDBJ whole genome shotgun (WGS) entry which is preliminary data.</text>
</comment>
<organism evidence="4 5">
    <name type="scientific">Mucilaginibacter ximonensis</name>
    <dbReference type="NCBI Taxonomy" id="538021"/>
    <lineage>
        <taxon>Bacteria</taxon>
        <taxon>Pseudomonadati</taxon>
        <taxon>Bacteroidota</taxon>
        <taxon>Sphingobacteriia</taxon>
        <taxon>Sphingobacteriales</taxon>
        <taxon>Sphingobacteriaceae</taxon>
        <taxon>Mucilaginibacter</taxon>
    </lineage>
</organism>
<name>A0ABW5Y9A5_9SPHI</name>